<dbReference type="NCBIfam" id="TIGR00229">
    <property type="entry name" value="sensory_box"/>
    <property type="match status" value="2"/>
</dbReference>
<dbReference type="GO" id="GO:0016301">
    <property type="term" value="F:kinase activity"/>
    <property type="evidence" value="ECO:0007669"/>
    <property type="project" value="UniProtKB-KW"/>
</dbReference>
<dbReference type="PANTHER" id="PTHR43065">
    <property type="entry name" value="SENSOR HISTIDINE KINASE"/>
    <property type="match status" value="1"/>
</dbReference>
<protein>
    <submittedName>
        <fullName evidence="10">PAS domain S-box-containing protein</fullName>
    </submittedName>
</protein>
<reference evidence="11" key="1">
    <citation type="submission" date="2016-10" db="EMBL/GenBank/DDBJ databases">
        <authorList>
            <person name="Varghese N."/>
            <person name="Submissions S."/>
        </authorList>
    </citation>
    <scope>NUCLEOTIDE SEQUENCE [LARGE SCALE GENOMIC DNA]</scope>
    <source>
        <strain evidence="11">Nm76</strain>
    </source>
</reference>
<keyword evidence="4" id="KW-0418">Kinase</keyword>
<evidence type="ECO:0000313" key="11">
    <source>
        <dbReference type="Proteomes" id="UP000198814"/>
    </source>
</evidence>
<keyword evidence="3" id="KW-0547">Nucleotide-binding</keyword>
<dbReference type="OrthoDB" id="8552871at2"/>
<gene>
    <name evidence="10" type="ORF">SAMN05216333_102144</name>
</gene>
<dbReference type="STRING" id="42354.SAMN05216333_102144"/>
<dbReference type="InterPro" id="IPR011495">
    <property type="entry name" value="Sig_transdc_His_kin_sub2_dim/P"/>
</dbReference>
<keyword evidence="2" id="KW-0808">Transferase</keyword>
<dbReference type="PROSITE" id="PS50112">
    <property type="entry name" value="PAS"/>
    <property type="match status" value="2"/>
</dbReference>
<proteinExistence type="predicted"/>
<dbReference type="InterPro" id="IPR000700">
    <property type="entry name" value="PAS-assoc_C"/>
</dbReference>
<evidence type="ECO:0000256" key="1">
    <source>
        <dbReference type="ARBA" id="ARBA00022553"/>
    </source>
</evidence>
<dbReference type="CDD" id="cd00130">
    <property type="entry name" value="PAS"/>
    <property type="match status" value="2"/>
</dbReference>
<keyword evidence="6" id="KW-0902">Two-component regulatory system</keyword>
<dbReference type="InterPro" id="IPR003594">
    <property type="entry name" value="HATPase_dom"/>
</dbReference>
<dbReference type="PANTHER" id="PTHR43065:SF23">
    <property type="entry name" value="SENSOR HISTIDINE KINASE PDTAS"/>
    <property type="match status" value="1"/>
</dbReference>
<feature type="domain" description="PAS" evidence="8">
    <location>
        <begin position="134"/>
        <end position="189"/>
    </location>
</feature>
<dbReference type="Pfam" id="PF02518">
    <property type="entry name" value="HATPase_c"/>
    <property type="match status" value="1"/>
</dbReference>
<dbReference type="GO" id="GO:0006355">
    <property type="term" value="P:regulation of DNA-templated transcription"/>
    <property type="evidence" value="ECO:0007669"/>
    <property type="project" value="InterPro"/>
</dbReference>
<evidence type="ECO:0000259" key="7">
    <source>
        <dbReference type="PROSITE" id="PS50109"/>
    </source>
</evidence>
<dbReference type="Pfam" id="PF13426">
    <property type="entry name" value="PAS_9"/>
    <property type="match status" value="1"/>
</dbReference>
<evidence type="ECO:0000259" key="8">
    <source>
        <dbReference type="PROSITE" id="PS50112"/>
    </source>
</evidence>
<feature type="domain" description="PAC" evidence="9">
    <location>
        <begin position="211"/>
        <end position="261"/>
    </location>
</feature>
<keyword evidence="5" id="KW-0067">ATP-binding</keyword>
<dbReference type="Pfam" id="PF00989">
    <property type="entry name" value="PAS"/>
    <property type="match status" value="1"/>
</dbReference>
<evidence type="ECO:0000256" key="5">
    <source>
        <dbReference type="ARBA" id="ARBA00022840"/>
    </source>
</evidence>
<name>A0A1H8KJX1_9PROT</name>
<dbReference type="GO" id="GO:0000160">
    <property type="term" value="P:phosphorelay signal transduction system"/>
    <property type="evidence" value="ECO:0007669"/>
    <property type="project" value="UniProtKB-KW"/>
</dbReference>
<dbReference type="PROSITE" id="PS50109">
    <property type="entry name" value="HIS_KIN"/>
    <property type="match status" value="1"/>
</dbReference>
<dbReference type="InterPro" id="IPR035965">
    <property type="entry name" value="PAS-like_dom_sf"/>
</dbReference>
<keyword evidence="1" id="KW-0597">Phosphoprotein</keyword>
<dbReference type="AlphaFoldDB" id="A0A1H8KJX1"/>
<evidence type="ECO:0000256" key="3">
    <source>
        <dbReference type="ARBA" id="ARBA00022741"/>
    </source>
</evidence>
<dbReference type="Proteomes" id="UP000198814">
    <property type="component" value="Unassembled WGS sequence"/>
</dbReference>
<feature type="domain" description="Histidine kinase" evidence="7">
    <location>
        <begin position="272"/>
        <end position="466"/>
    </location>
</feature>
<evidence type="ECO:0000256" key="4">
    <source>
        <dbReference type="ARBA" id="ARBA00022777"/>
    </source>
</evidence>
<dbReference type="InterPro" id="IPR000014">
    <property type="entry name" value="PAS"/>
</dbReference>
<dbReference type="PROSITE" id="PS51257">
    <property type="entry name" value="PROKAR_LIPOPROTEIN"/>
    <property type="match status" value="1"/>
</dbReference>
<dbReference type="SUPFAM" id="SSF55785">
    <property type="entry name" value="PYP-like sensor domain (PAS domain)"/>
    <property type="match status" value="2"/>
</dbReference>
<dbReference type="RefSeq" id="WP_090316076.1">
    <property type="nucleotide sequence ID" value="NZ_FNOE01000003.1"/>
</dbReference>
<dbReference type="InterPro" id="IPR036890">
    <property type="entry name" value="HATPase_C_sf"/>
</dbReference>
<accession>A0A1H8KJX1</accession>
<dbReference type="GO" id="GO:0005524">
    <property type="term" value="F:ATP binding"/>
    <property type="evidence" value="ECO:0007669"/>
    <property type="project" value="UniProtKB-KW"/>
</dbReference>
<keyword evidence="11" id="KW-1185">Reference proteome</keyword>
<dbReference type="PROSITE" id="PS50113">
    <property type="entry name" value="PAC"/>
    <property type="match status" value="1"/>
</dbReference>
<dbReference type="InterPro" id="IPR013767">
    <property type="entry name" value="PAS_fold"/>
</dbReference>
<dbReference type="SMART" id="SM00387">
    <property type="entry name" value="HATPase_c"/>
    <property type="match status" value="1"/>
</dbReference>
<dbReference type="Gene3D" id="3.30.450.20">
    <property type="entry name" value="PAS domain"/>
    <property type="match status" value="2"/>
</dbReference>
<dbReference type="SMART" id="SM00091">
    <property type="entry name" value="PAS"/>
    <property type="match status" value="2"/>
</dbReference>
<dbReference type="Pfam" id="PF07568">
    <property type="entry name" value="HisKA_2"/>
    <property type="match status" value="1"/>
</dbReference>
<evidence type="ECO:0000313" key="10">
    <source>
        <dbReference type="EMBL" id="SEN93127.1"/>
    </source>
</evidence>
<evidence type="ECO:0000259" key="9">
    <source>
        <dbReference type="PROSITE" id="PS50113"/>
    </source>
</evidence>
<evidence type="ECO:0000256" key="2">
    <source>
        <dbReference type="ARBA" id="ARBA00022679"/>
    </source>
</evidence>
<dbReference type="Gene3D" id="3.30.565.10">
    <property type="entry name" value="Histidine kinase-like ATPase, C-terminal domain"/>
    <property type="match status" value="1"/>
</dbReference>
<sequence>MPPPRFRSLSNTEEMMHLAVEASPNGMVMTGCDGKIVMVNSATEKLFGYSRQELIGHSIEMLIPERFRRHHPGYREAYISESKSRSMGHGRDLYGLHKSGKEFPVEVGLNPVETEHDGIFVLAAIVDITDRKHAEEMIYLAVEASPNGMVMTNHEGKIMMVNSTTEELFGYHRGELLGQPIEILIPESHRAHHPSLRSNYLQYPSTRAMGHGRDLHGAHKNGKEFPVEVGLNPIQTPRGVMVLASVIDITERKSQEEQLKAALKEKDLLLSEIHHRVKNNLQIIDSLLGMQSDMLDNNTAAISVLKESQNRVKSMALIHQILYQSLDFSRVDFSGFIQSLVDNLSVSYALDTSRIVINIDTDQEVLLPIDVSIPLGLILNELCTNAMKYAFTENRGGHIDISLKRQNQGQLLVCLSDDGVGIPDDFDIENTQSLGLQLVQLLSEQISAELTIHRKNPTRFSLIVPL</sequence>
<dbReference type="InterPro" id="IPR005467">
    <property type="entry name" value="His_kinase_dom"/>
</dbReference>
<organism evidence="10 11">
    <name type="scientific">Nitrosomonas oligotropha</name>
    <dbReference type="NCBI Taxonomy" id="42354"/>
    <lineage>
        <taxon>Bacteria</taxon>
        <taxon>Pseudomonadati</taxon>
        <taxon>Pseudomonadota</taxon>
        <taxon>Betaproteobacteria</taxon>
        <taxon>Nitrosomonadales</taxon>
        <taxon>Nitrosomonadaceae</taxon>
        <taxon>Nitrosomonas</taxon>
    </lineage>
</organism>
<feature type="domain" description="PAS" evidence="8">
    <location>
        <begin position="12"/>
        <end position="65"/>
    </location>
</feature>
<dbReference type="SUPFAM" id="SSF55874">
    <property type="entry name" value="ATPase domain of HSP90 chaperone/DNA topoisomerase II/histidine kinase"/>
    <property type="match status" value="1"/>
</dbReference>
<evidence type="ECO:0000256" key="6">
    <source>
        <dbReference type="ARBA" id="ARBA00023012"/>
    </source>
</evidence>
<dbReference type="EMBL" id="FODO01000002">
    <property type="protein sequence ID" value="SEN93127.1"/>
    <property type="molecule type" value="Genomic_DNA"/>
</dbReference>